<gene>
    <name evidence="1" type="ORF">COU81_00160</name>
</gene>
<comment type="caution">
    <text evidence="1">The sequence shown here is derived from an EMBL/GenBank/DDBJ whole genome shotgun (WGS) entry which is preliminary data.</text>
</comment>
<dbReference type="SUPFAM" id="SSF69304">
    <property type="entry name" value="Tricorn protease N-terminal domain"/>
    <property type="match status" value="1"/>
</dbReference>
<dbReference type="Proteomes" id="UP000231450">
    <property type="component" value="Unassembled WGS sequence"/>
</dbReference>
<name>A0A2M8KF48_9BACT</name>
<protein>
    <recommendedName>
        <fullName evidence="3">DUF5050 domain-containing protein</fullName>
    </recommendedName>
</protein>
<organism evidence="1 2">
    <name type="scientific">Candidatus Portnoybacteria bacterium CG10_big_fil_rev_8_21_14_0_10_36_7</name>
    <dbReference type="NCBI Taxonomy" id="1974812"/>
    <lineage>
        <taxon>Bacteria</taxon>
        <taxon>Candidatus Portnoyibacteriota</taxon>
    </lineage>
</organism>
<evidence type="ECO:0008006" key="3">
    <source>
        <dbReference type="Google" id="ProtNLM"/>
    </source>
</evidence>
<dbReference type="AlphaFoldDB" id="A0A2M8KF48"/>
<sequence length="551" mass="61002">MRKIIVFSLIIIGSLMFFNTIYANYQPLSGDIIKIDDTTKPALYYINSQSQRQLYPNAVTFWTWNSGDWNNIKNFNGNKVTIKYISQTDFDRLASGDNVVVRAGTKLIKFGNSYNIYAVADNGVINKVASNGDTSVAVKLYGDNFHNNIISIQSGFESNYTEGQSLMTTNSTVTPPATNILNCTSDQHLDNGSCISNSRLCNISNGSGSQAWISTGWGQCYATSCNSGYSITESPSTGYGICTVNPAPAISTAEILLSEEMSIYGNPWNVGRYVVWEGYDYNIYYKDLTSGKLIPLTTDGKFKVFFGVAGYNSSFYRMGRNLYLNYFNGYMGSEMIIDSAAVGTYSGIVEGYPTNNSFIYTKERTDVVDTYDIFIYSITDNGKIQLTNSAAKRSNPVLSLNMAAWVENSYQIVIFDRNSKVEIKRINNQSGNPISNLVLSDSINYLAYSDGQYIYYYDIDNGITKIIGTTLPISLISVSSPYIVWSNGEILAYNILNGQTITVSQSTTNNKNPSIVNKGYAGGGYIKYNVVWTSTISPGNNKVYLGEIHKY</sequence>
<accession>A0A2M8KF48</accession>
<evidence type="ECO:0000313" key="1">
    <source>
        <dbReference type="EMBL" id="PJE58541.1"/>
    </source>
</evidence>
<dbReference type="EMBL" id="PFDW01000005">
    <property type="protein sequence ID" value="PJE58541.1"/>
    <property type="molecule type" value="Genomic_DNA"/>
</dbReference>
<evidence type="ECO:0000313" key="2">
    <source>
        <dbReference type="Proteomes" id="UP000231450"/>
    </source>
</evidence>
<reference evidence="2" key="1">
    <citation type="submission" date="2017-09" db="EMBL/GenBank/DDBJ databases">
        <title>Depth-based differentiation of microbial function through sediment-hosted aquifers and enrichment of novel symbionts in the deep terrestrial subsurface.</title>
        <authorList>
            <person name="Probst A.J."/>
            <person name="Ladd B."/>
            <person name="Jarett J.K."/>
            <person name="Geller-Mcgrath D.E."/>
            <person name="Sieber C.M.K."/>
            <person name="Emerson J.B."/>
            <person name="Anantharaman K."/>
            <person name="Thomas B.C."/>
            <person name="Malmstrom R."/>
            <person name="Stieglmeier M."/>
            <person name="Klingl A."/>
            <person name="Woyke T."/>
            <person name="Ryan C.M."/>
            <person name="Banfield J.F."/>
        </authorList>
    </citation>
    <scope>NUCLEOTIDE SEQUENCE [LARGE SCALE GENOMIC DNA]</scope>
</reference>
<proteinExistence type="predicted"/>